<dbReference type="AlphaFoldDB" id="A0AAN0JVI3"/>
<dbReference type="InterPro" id="IPR036770">
    <property type="entry name" value="Ankyrin_rpt-contain_sf"/>
</dbReference>
<dbReference type="Gene3D" id="1.25.40.20">
    <property type="entry name" value="Ankyrin repeat-containing domain"/>
    <property type="match status" value="1"/>
</dbReference>
<proteinExistence type="predicted"/>
<organism evidence="5 6">
    <name type="scientific">Amphimedon queenslandica</name>
    <name type="common">Sponge</name>
    <dbReference type="NCBI Taxonomy" id="400682"/>
    <lineage>
        <taxon>Eukaryota</taxon>
        <taxon>Metazoa</taxon>
        <taxon>Porifera</taxon>
        <taxon>Demospongiae</taxon>
        <taxon>Heteroscleromorpha</taxon>
        <taxon>Haplosclerida</taxon>
        <taxon>Niphatidae</taxon>
        <taxon>Amphimedon</taxon>
    </lineage>
</organism>
<name>A0AAN0JVI3_AMPQE</name>
<dbReference type="InterPro" id="IPR002110">
    <property type="entry name" value="Ankyrin_rpt"/>
</dbReference>
<keyword evidence="2 3" id="KW-0040">ANK repeat</keyword>
<reference evidence="5" key="2">
    <citation type="submission" date="2024-06" db="UniProtKB">
        <authorList>
            <consortium name="EnsemblMetazoa"/>
        </authorList>
    </citation>
    <scope>IDENTIFICATION</scope>
</reference>
<keyword evidence="6" id="KW-1185">Reference proteome</keyword>
<evidence type="ECO:0000256" key="1">
    <source>
        <dbReference type="ARBA" id="ARBA00022737"/>
    </source>
</evidence>
<dbReference type="SUPFAM" id="SSF48403">
    <property type="entry name" value="Ankyrin repeat"/>
    <property type="match status" value="1"/>
</dbReference>
<dbReference type="PROSITE" id="PS50088">
    <property type="entry name" value="ANK_REPEAT"/>
    <property type="match status" value="1"/>
</dbReference>
<evidence type="ECO:0000313" key="6">
    <source>
        <dbReference type="Proteomes" id="UP000007879"/>
    </source>
</evidence>
<feature type="region of interest" description="Disordered" evidence="4">
    <location>
        <begin position="162"/>
        <end position="182"/>
    </location>
</feature>
<dbReference type="KEGG" id="aqu:109589235"/>
<feature type="repeat" description="ANK" evidence="3">
    <location>
        <begin position="478"/>
        <end position="499"/>
    </location>
</feature>
<dbReference type="GeneID" id="109589235"/>
<dbReference type="PANTHER" id="PTHR24198">
    <property type="entry name" value="ANKYRIN REPEAT AND PROTEIN KINASE DOMAIN-CONTAINING PROTEIN"/>
    <property type="match status" value="1"/>
</dbReference>
<reference evidence="6" key="1">
    <citation type="journal article" date="2010" name="Nature">
        <title>The Amphimedon queenslandica genome and the evolution of animal complexity.</title>
        <authorList>
            <person name="Srivastava M."/>
            <person name="Simakov O."/>
            <person name="Chapman J."/>
            <person name="Fahey B."/>
            <person name="Gauthier M.E."/>
            <person name="Mitros T."/>
            <person name="Richards G.S."/>
            <person name="Conaco C."/>
            <person name="Dacre M."/>
            <person name="Hellsten U."/>
            <person name="Larroux C."/>
            <person name="Putnam N.H."/>
            <person name="Stanke M."/>
            <person name="Adamska M."/>
            <person name="Darling A."/>
            <person name="Degnan S.M."/>
            <person name="Oakley T.H."/>
            <person name="Plachetzki D.C."/>
            <person name="Zhai Y."/>
            <person name="Adamski M."/>
            <person name="Calcino A."/>
            <person name="Cummins S.F."/>
            <person name="Goodstein D.M."/>
            <person name="Harris C."/>
            <person name="Jackson D.J."/>
            <person name="Leys S.P."/>
            <person name="Shu S."/>
            <person name="Woodcroft B.J."/>
            <person name="Vervoort M."/>
            <person name="Kosik K.S."/>
            <person name="Manning G."/>
            <person name="Degnan B.M."/>
            <person name="Rokhsar D.S."/>
        </authorList>
    </citation>
    <scope>NUCLEOTIDE SEQUENCE [LARGE SCALE GENOMIC DNA]</scope>
</reference>
<accession>A0AAN0JVI3</accession>
<keyword evidence="1" id="KW-0677">Repeat</keyword>
<dbReference type="Pfam" id="PF12796">
    <property type="entry name" value="Ank_2"/>
    <property type="match status" value="2"/>
</dbReference>
<evidence type="ECO:0000256" key="4">
    <source>
        <dbReference type="SAM" id="MobiDB-lite"/>
    </source>
</evidence>
<evidence type="ECO:0000256" key="3">
    <source>
        <dbReference type="PROSITE-ProRule" id="PRU00023"/>
    </source>
</evidence>
<dbReference type="PROSITE" id="PS50297">
    <property type="entry name" value="ANK_REP_REGION"/>
    <property type="match status" value="1"/>
</dbReference>
<dbReference type="SMART" id="SM00248">
    <property type="entry name" value="ANK"/>
    <property type="match status" value="4"/>
</dbReference>
<evidence type="ECO:0008006" key="7">
    <source>
        <dbReference type="Google" id="ProtNLM"/>
    </source>
</evidence>
<sequence length="630" mass="71004">MATSRATSPSSSAPFVNVCNKELSIDEYHSVYDKVKPISASWKSFAISLRLRITDINTIEASSHGNAISCLQKAIEYWLIKNYDYERHGIPCWRMVCVAVKEGGGNPALADEIACKHPLPATVGVSITVIHSEGMSPGSSGGYNSNYNEILLPLPSADRRDISPFDDAMSPGSGKSNSSTCADGYGSSEKSFYLTSELHDLQEEFDEAFRITKKSFESSDLPEIIDYLQTHVKSILGPKMRKQSTAQAVREEFECIKTIPKLFTVLQDKYVSWFNYKLMIKLVGVFLPENRLLKRTWSEYEEKLKDYFINSGGLLKDADAVQFGIKGVPPGTRVMIAKVDRDDYTLDDLFFFRRAIPKGLDVPEYDLYFCFVHIGSLCLGYLIPEYLYSLLFPLSTKLQQQLASIGITELTCGEDKYDLREFSIEEVKHSSTDIDICDPLWYENTSTPLHEAAWRGLKDEVQWLLNKFGYSTYHRGLHGWTPLHSASYGGHIEILQLLIHQYVQYLVDMCDVPPDQPDNSNNTALLYSAMGGHSDLVEFFIERNCNTSQINCEGASLSLLACQSGELALVHKLESLNVFSPDSTDFWQSGILHYSSMSNNVELLKYLLNRYQLSIDVKDRYGRTPLHIAS</sequence>
<protein>
    <recommendedName>
        <fullName evidence="7">Death domain-containing protein</fullName>
    </recommendedName>
</protein>
<evidence type="ECO:0000256" key="2">
    <source>
        <dbReference type="ARBA" id="ARBA00023043"/>
    </source>
</evidence>
<dbReference type="EnsemblMetazoa" id="XM_020005346.1">
    <property type="protein sequence ID" value="XP_019860905.1"/>
    <property type="gene ID" value="LOC109589235"/>
</dbReference>
<evidence type="ECO:0000313" key="5">
    <source>
        <dbReference type="EnsemblMetazoa" id="XP_019860905.1"/>
    </source>
</evidence>
<dbReference type="RefSeq" id="XP_019860905.1">
    <property type="nucleotide sequence ID" value="XM_020005346.1"/>
</dbReference>
<dbReference type="Proteomes" id="UP000007879">
    <property type="component" value="Unassembled WGS sequence"/>
</dbReference>
<dbReference type="PANTHER" id="PTHR24198:SF165">
    <property type="entry name" value="ANKYRIN REPEAT-CONTAINING PROTEIN-RELATED"/>
    <property type="match status" value="1"/>
</dbReference>